<dbReference type="InterPro" id="IPR013785">
    <property type="entry name" value="Aldolase_TIM"/>
</dbReference>
<keyword evidence="5" id="KW-0408">Iron</keyword>
<dbReference type="InterPro" id="IPR023867">
    <property type="entry name" value="Sulphatase_maturase_rSAM"/>
</dbReference>
<evidence type="ECO:0000256" key="2">
    <source>
        <dbReference type="ARBA" id="ARBA00022485"/>
    </source>
</evidence>
<dbReference type="GeneID" id="99669442"/>
<dbReference type="GO" id="GO:0016491">
    <property type="term" value="F:oxidoreductase activity"/>
    <property type="evidence" value="ECO:0007669"/>
    <property type="project" value="InterPro"/>
</dbReference>
<dbReference type="NCBIfam" id="TIGR04148">
    <property type="entry name" value="GG_samocin_CFB"/>
    <property type="match status" value="1"/>
</dbReference>
<dbReference type="InterPro" id="IPR058240">
    <property type="entry name" value="rSAM_sf"/>
</dbReference>
<evidence type="ECO:0000313" key="9">
    <source>
        <dbReference type="Proteomes" id="UP000006731"/>
    </source>
</evidence>
<comment type="similarity">
    <text evidence="7">Belongs to the radical SAM superfamily. Anaerobic sulfatase-maturating enzyme family.</text>
</comment>
<dbReference type="GO" id="GO:0046872">
    <property type="term" value="F:metal ion binding"/>
    <property type="evidence" value="ECO:0007669"/>
    <property type="project" value="UniProtKB-KW"/>
</dbReference>
<gene>
    <name evidence="8" type="ORF">BF9343_4089</name>
</gene>
<comment type="cofactor">
    <cofactor evidence="1">
        <name>[4Fe-4S] cluster</name>
        <dbReference type="ChEBI" id="CHEBI:49883"/>
    </cofactor>
</comment>
<dbReference type="InterPro" id="IPR007197">
    <property type="entry name" value="rSAM"/>
</dbReference>
<accession>A0A149NN39</accession>
<evidence type="ECO:0000256" key="4">
    <source>
        <dbReference type="ARBA" id="ARBA00022723"/>
    </source>
</evidence>
<protein>
    <submittedName>
        <fullName evidence="8">Possible regulatory protein</fullName>
    </submittedName>
</protein>
<dbReference type="PANTHER" id="PTHR43273">
    <property type="entry name" value="ANAEROBIC SULFATASE-MATURATING ENZYME HOMOLOG ASLB-RELATED"/>
    <property type="match status" value="1"/>
</dbReference>
<keyword evidence="2" id="KW-0004">4Fe-4S</keyword>
<dbReference type="SFLD" id="SFLDG01384">
    <property type="entry name" value="thioether_bond_formation_requi"/>
    <property type="match status" value="1"/>
</dbReference>
<dbReference type="EMBL" id="CR626927">
    <property type="protein sequence ID" value="CAH09870.1"/>
    <property type="molecule type" value="Genomic_DNA"/>
</dbReference>
<evidence type="ECO:0000256" key="7">
    <source>
        <dbReference type="ARBA" id="ARBA00023601"/>
    </source>
</evidence>
<organism evidence="8 9">
    <name type="scientific">Bacteroides fragilis (strain ATCC 25285 / DSM 2151 / CCUG 4856 / JCM 11019 / LMG 10263 / NCTC 9343 / Onslow / VPI 2553 / EN-2)</name>
    <dbReference type="NCBI Taxonomy" id="272559"/>
    <lineage>
        <taxon>Bacteria</taxon>
        <taxon>Pseudomonadati</taxon>
        <taxon>Bacteroidota</taxon>
        <taxon>Bacteroidia</taxon>
        <taxon>Bacteroidales</taxon>
        <taxon>Bacteroidaceae</taxon>
        <taxon>Bacteroides</taxon>
    </lineage>
</organism>
<dbReference type="PANTHER" id="PTHR43273:SF3">
    <property type="entry name" value="ANAEROBIC SULFATASE-MATURATING ENZYME HOMOLOG ASLB-RELATED"/>
    <property type="match status" value="1"/>
</dbReference>
<evidence type="ECO:0000313" key="8">
    <source>
        <dbReference type="EMBL" id="CAH09870.1"/>
    </source>
</evidence>
<keyword evidence="9" id="KW-1185">Reference proteome</keyword>
<dbReference type="RefSeq" id="WP_008770120.1">
    <property type="nucleotide sequence ID" value="NC_003228.3"/>
</dbReference>
<evidence type="ECO:0000256" key="6">
    <source>
        <dbReference type="ARBA" id="ARBA00023014"/>
    </source>
</evidence>
<accession>D1JVE4</accession>
<dbReference type="GO" id="GO:0051539">
    <property type="term" value="F:4 iron, 4 sulfur cluster binding"/>
    <property type="evidence" value="ECO:0007669"/>
    <property type="project" value="UniProtKB-KW"/>
</dbReference>
<evidence type="ECO:0000256" key="5">
    <source>
        <dbReference type="ARBA" id="ARBA00023004"/>
    </source>
</evidence>
<dbReference type="PROSITE" id="PS51918">
    <property type="entry name" value="RADICAL_SAM"/>
    <property type="match status" value="1"/>
</dbReference>
<dbReference type="Gene3D" id="3.20.20.70">
    <property type="entry name" value="Aldolase class I"/>
    <property type="match status" value="1"/>
</dbReference>
<dbReference type="eggNOG" id="COG0641">
    <property type="taxonomic scope" value="Bacteria"/>
</dbReference>
<dbReference type="SFLD" id="SFLDG01386">
    <property type="entry name" value="main_SPASM_domain-containing"/>
    <property type="match status" value="1"/>
</dbReference>
<dbReference type="PROSITE" id="PS01305">
    <property type="entry name" value="MOAA_NIFB_PQQE"/>
    <property type="match status" value="1"/>
</dbReference>
<dbReference type="SFLD" id="SFLDG01067">
    <property type="entry name" value="SPASM/twitch_domain_containing"/>
    <property type="match status" value="1"/>
</dbReference>
<dbReference type="AlphaFoldDB" id="Q5L7S9"/>
<dbReference type="Pfam" id="PF04055">
    <property type="entry name" value="Radical_SAM"/>
    <property type="match status" value="1"/>
</dbReference>
<evidence type="ECO:0000256" key="1">
    <source>
        <dbReference type="ARBA" id="ARBA00001966"/>
    </source>
</evidence>
<accession>Q5L7S9</accession>
<name>Q5L7S9_BACFN</name>
<dbReference type="PaxDb" id="272559-BF9343_4089"/>
<keyword evidence="4" id="KW-0479">Metal-binding</keyword>
<dbReference type="KEGG" id="bfs:BF9343_4089"/>
<proteinExistence type="inferred from homology"/>
<dbReference type="HOGENOM" id="CLU_009273_3_4_10"/>
<reference evidence="8 9" key="1">
    <citation type="journal article" date="2005" name="Science">
        <title>Extensive DNA inversions in the B. fragilis genome control variable gene expression.</title>
        <authorList>
            <person name="Cerdeno-Tarraga A.M."/>
            <person name="Patrick S."/>
            <person name="Crosmann L."/>
            <person name="Blakely G."/>
            <person name="Abratt V."/>
            <person name="Lennard N."/>
            <person name="Duerden B."/>
            <person name="Poxton I."/>
            <person name="Harris B."/>
            <person name="Quail M.A."/>
            <person name="Barron A."/>
            <person name="Clarck L."/>
            <person name="Corton C."/>
            <person name="Doggett J."/>
            <person name="Holden M.T.G."/>
            <person name="Larke N."/>
            <person name="Line A."/>
            <person name="Lord A."/>
            <person name="Norbertczak H."/>
            <person name="Ormond D."/>
            <person name="Price C."/>
            <person name="Rabbinowitsch E."/>
            <person name="Woodward J."/>
            <person name="Barrel B.G."/>
            <person name="Parkhill J."/>
        </authorList>
    </citation>
    <scope>NUCLEOTIDE SEQUENCE [LARGE SCALE GENOMIC DNA]</scope>
    <source>
        <strain evidence="9">ATCC 25285 / DSM 2151 / CCUG 4856 / JCM 11019 / LMG 10263 / NCTC 9343 / Onslow / VPI 2553 / EN-2</strain>
    </source>
</reference>
<evidence type="ECO:0000256" key="3">
    <source>
        <dbReference type="ARBA" id="ARBA00022691"/>
    </source>
</evidence>
<sequence>MESTIYFESKRGNGYLYDMQNSSMVNCHPIVEELMKLPSDKNRSNIYGFLQEKFPSVPIEEIKFYYRKYNYLKENGFFKCVDLKKYLAGRISDAIVVQQLANVNNVVFQVTHQCNLNCVYCCYGDLYDHAGMNTRNNSMSFEQAKKVIDYLVDCWNSDLNLSQGGNIMFGFYGGEPLVNFELIEQIVKYAKTFQLKNHLTFLFSMTTNAILLDRYMDFLVKNEISLLISLDGNRVHNQLRIDKRGKPSFDRVYANVKLLAKCYPDYFKRKVHFNSVLNHYSDIEEVHRFIYGEFNKVPGIETITYSGIKLDKLKLFQRIYRPFIESTELLRTREKNSVQIKEAGYFFYYHIGNSYRHYVELLLNKKKKKSRIPAGTCLPFGRKLFVTPSGDLLACERIGFQHVLGKIEEVVKIDCVKIAEKYNRYYEAISKQCEHCYQADFCPHCLFQFDFKGGLPVCEVAMDENEYKEYLSDKISMLEIAPDLYNSVNTMIFA</sequence>
<keyword evidence="3" id="KW-0949">S-adenosyl-L-methionine</keyword>
<dbReference type="InterPro" id="IPR026407">
    <property type="entry name" value="SAM_GG-Bacter"/>
</dbReference>
<dbReference type="InterPro" id="IPR000385">
    <property type="entry name" value="MoaA_NifB_PqqE_Fe-S-bd_CS"/>
</dbReference>
<dbReference type="BioCyc" id="BFRA272559:G1GHZ-4515-MONOMER"/>
<dbReference type="Proteomes" id="UP000006731">
    <property type="component" value="Chromosome"/>
</dbReference>
<dbReference type="SUPFAM" id="SSF102114">
    <property type="entry name" value="Radical SAM enzymes"/>
    <property type="match status" value="1"/>
</dbReference>
<dbReference type="SFLD" id="SFLDS00029">
    <property type="entry name" value="Radical_SAM"/>
    <property type="match status" value="1"/>
</dbReference>
<keyword evidence="6" id="KW-0411">Iron-sulfur</keyword>